<proteinExistence type="predicted"/>
<sequence>MAWPETSRIGAAFVRTVSDGLNKVGFGTAIPENVPVDISTYDLEDDGRDTTVAAEERADWDDWVQTIQDDDGTTVHGEPPNDVGNAVGIVPRFAYQPGPASEALGTMGSSYSGSNFPVAGGSSTHERAYVAEDERHTTFGLATQARPEDLISVVAESLTSSDMIERYTERYAPDPYQFTIFLEDDHRVVPAHAYAAEIADSIEFRAEQDVVVGESFLTGRGVVLKGLSTNPIPGVDTDGGSVLKFYGAVFSATTWMLDGFVMATEAALDG</sequence>
<dbReference type="AlphaFoldDB" id="A0A8H4UTI0"/>
<reference evidence="1" key="1">
    <citation type="journal article" date="2020" name="BMC Genomics">
        <title>Correction to: Identification and distribution of gene clusters required for synthesis of sphingolipid metabolism inhibitors in diverse species of the filamentous fungus Fusarium.</title>
        <authorList>
            <person name="Kim H.S."/>
            <person name="Lohmar J.M."/>
            <person name="Busman M."/>
            <person name="Brown D.W."/>
            <person name="Naumann T.A."/>
            <person name="Divon H.H."/>
            <person name="Lysoe E."/>
            <person name="Uhlig S."/>
            <person name="Proctor R.H."/>
        </authorList>
    </citation>
    <scope>NUCLEOTIDE SEQUENCE</scope>
    <source>
        <strain evidence="1">NRRL 22465</strain>
    </source>
</reference>
<name>A0A8H4UTI0_9HYPO</name>
<accession>A0A8H4UTI0</accession>
<keyword evidence="2" id="KW-1185">Reference proteome</keyword>
<evidence type="ECO:0000313" key="1">
    <source>
        <dbReference type="EMBL" id="KAF4983149.1"/>
    </source>
</evidence>
<gene>
    <name evidence="1" type="ORF">FZEAL_1372</name>
</gene>
<evidence type="ECO:0000313" key="2">
    <source>
        <dbReference type="Proteomes" id="UP000635477"/>
    </source>
</evidence>
<dbReference type="EMBL" id="JABEYC010000078">
    <property type="protein sequence ID" value="KAF4983149.1"/>
    <property type="molecule type" value="Genomic_DNA"/>
</dbReference>
<dbReference type="Proteomes" id="UP000635477">
    <property type="component" value="Unassembled WGS sequence"/>
</dbReference>
<comment type="caution">
    <text evidence="1">The sequence shown here is derived from an EMBL/GenBank/DDBJ whole genome shotgun (WGS) entry which is preliminary data.</text>
</comment>
<reference evidence="1" key="2">
    <citation type="submission" date="2020-05" db="EMBL/GenBank/DDBJ databases">
        <authorList>
            <person name="Kim H.-S."/>
            <person name="Proctor R.H."/>
            <person name="Brown D.W."/>
        </authorList>
    </citation>
    <scope>NUCLEOTIDE SEQUENCE</scope>
    <source>
        <strain evidence="1">NRRL 22465</strain>
    </source>
</reference>
<organism evidence="1 2">
    <name type="scientific">Fusarium zealandicum</name>
    <dbReference type="NCBI Taxonomy" id="1053134"/>
    <lineage>
        <taxon>Eukaryota</taxon>
        <taxon>Fungi</taxon>
        <taxon>Dikarya</taxon>
        <taxon>Ascomycota</taxon>
        <taxon>Pezizomycotina</taxon>
        <taxon>Sordariomycetes</taxon>
        <taxon>Hypocreomycetidae</taxon>
        <taxon>Hypocreales</taxon>
        <taxon>Nectriaceae</taxon>
        <taxon>Fusarium</taxon>
        <taxon>Fusarium staphyleae species complex</taxon>
    </lineage>
</organism>
<protein>
    <submittedName>
        <fullName evidence="1">Uncharacterized protein</fullName>
    </submittedName>
</protein>